<evidence type="ECO:0008006" key="3">
    <source>
        <dbReference type="Google" id="ProtNLM"/>
    </source>
</evidence>
<gene>
    <name evidence="1" type="ORF">A2W14_05310</name>
</gene>
<reference evidence="1 2" key="1">
    <citation type="journal article" date="2016" name="Nat. Commun.">
        <title>Thousands of microbial genomes shed light on interconnected biogeochemical processes in an aquifer system.</title>
        <authorList>
            <person name="Anantharaman K."/>
            <person name="Brown C.T."/>
            <person name="Hug L.A."/>
            <person name="Sharon I."/>
            <person name="Castelle C.J."/>
            <person name="Probst A.J."/>
            <person name="Thomas B.C."/>
            <person name="Singh A."/>
            <person name="Wilkins M.J."/>
            <person name="Karaoz U."/>
            <person name="Brodie E.L."/>
            <person name="Williams K.H."/>
            <person name="Hubbard S.S."/>
            <person name="Banfield J.F."/>
        </authorList>
    </citation>
    <scope>NUCLEOTIDE SEQUENCE [LARGE SCALE GENOMIC DNA]</scope>
</reference>
<dbReference type="STRING" id="1798371.A2W14_05310"/>
<protein>
    <recommendedName>
        <fullName evidence="3">F-type ATPase subunit delta</fullName>
    </recommendedName>
</protein>
<dbReference type="EMBL" id="MFJA01000025">
    <property type="protein sequence ID" value="OGG03428.1"/>
    <property type="molecule type" value="Genomic_DNA"/>
</dbReference>
<evidence type="ECO:0000313" key="2">
    <source>
        <dbReference type="Proteomes" id="UP000176665"/>
    </source>
</evidence>
<dbReference type="AlphaFoldDB" id="A0A1F5YT84"/>
<accession>A0A1F5YT84</accession>
<evidence type="ECO:0000313" key="1">
    <source>
        <dbReference type="EMBL" id="OGG03428.1"/>
    </source>
</evidence>
<name>A0A1F5YT84_9BACT</name>
<comment type="caution">
    <text evidence="1">The sequence shown here is derived from an EMBL/GenBank/DDBJ whole genome shotgun (WGS) entry which is preliminary data.</text>
</comment>
<dbReference type="Proteomes" id="UP000176665">
    <property type="component" value="Unassembled WGS sequence"/>
</dbReference>
<proteinExistence type="predicted"/>
<sequence>MDEKELLTQLVTVSYTKTDLTRKLRVLREFLEQKYYSRGGQTLADFLKVANCTKEDASALLSLKSEFYKSFTKYNSYPLLNKINRLLNKEEIIHVYLPYEMEDAEKEKLGIWFKKNVNNKVILELIVDPSLILGCAFAYKGVYHNFSLKFFINSYRQDIRKLLDRYAQNP</sequence>
<organism evidence="1 2">
    <name type="scientific">Candidatus Gottesmanbacteria bacterium RBG_16_37_8</name>
    <dbReference type="NCBI Taxonomy" id="1798371"/>
    <lineage>
        <taxon>Bacteria</taxon>
        <taxon>Candidatus Gottesmaniibacteriota</taxon>
    </lineage>
</organism>